<feature type="region of interest" description="Disordered" evidence="12">
    <location>
        <begin position="123"/>
        <end position="195"/>
    </location>
</feature>
<evidence type="ECO:0000256" key="3">
    <source>
        <dbReference type="ARBA" id="ARBA00004496"/>
    </source>
</evidence>
<comment type="similarity">
    <text evidence="4">Belongs to the eukaryotic ribosomal protein eL14 family.</text>
</comment>
<dbReference type="GO" id="GO:1990904">
    <property type="term" value="C:ribonucleoprotein complex"/>
    <property type="evidence" value="ECO:0007669"/>
    <property type="project" value="UniProtKB-KW"/>
</dbReference>
<dbReference type="Pfam" id="PF01929">
    <property type="entry name" value="Ribosomal_L14e"/>
    <property type="match status" value="1"/>
</dbReference>
<feature type="compositionally biased region" description="Basic and acidic residues" evidence="12">
    <location>
        <begin position="271"/>
        <end position="297"/>
    </location>
</feature>
<evidence type="ECO:0000313" key="14">
    <source>
        <dbReference type="EMBL" id="SLM40467.1"/>
    </source>
</evidence>
<evidence type="ECO:0000256" key="7">
    <source>
        <dbReference type="ARBA" id="ARBA00022490"/>
    </source>
</evidence>
<organism evidence="14 15">
    <name type="scientific">Lasallia pustulata</name>
    <dbReference type="NCBI Taxonomy" id="136370"/>
    <lineage>
        <taxon>Eukaryota</taxon>
        <taxon>Fungi</taxon>
        <taxon>Dikarya</taxon>
        <taxon>Ascomycota</taxon>
        <taxon>Pezizomycotina</taxon>
        <taxon>Lecanoromycetes</taxon>
        <taxon>OSLEUM clade</taxon>
        <taxon>Umbilicariomycetidae</taxon>
        <taxon>Umbilicariales</taxon>
        <taxon>Umbilicariaceae</taxon>
        <taxon>Lasallia</taxon>
    </lineage>
</organism>
<evidence type="ECO:0000256" key="9">
    <source>
        <dbReference type="ARBA" id="ARBA00022980"/>
    </source>
</evidence>
<dbReference type="FunFam" id="2.20.70.30:FF:000002">
    <property type="entry name" value="Nascent polypeptide-associated complex (NAC), alpha subunit"/>
    <property type="match status" value="1"/>
</dbReference>
<sequence>MVEVGRVILFNNGPHTGRLATIVEIIDHKRALVDGPSSSARAAVPRHAISLANAILTPIVIPKLPRAAGTGAVAKAWEKEGVEQKWNESSWAKKREQREKRRTLSDFERFKVMRLRKQARFEVRKAHAKSPRFPMSNPRIEELPDDPPAKKGAEVEEAESSSDSEVEAAGGDAEAGIPAGSSVQVHSRNEKKARKSIAKLGLKHVPGITRVTLRRPKNILFVINQPDVYKSPSSNTWIIFGEAKIEDLNSQAQASAVQQLAQQESSSSHNAEPHAGHDHSHDGKGKAIDAGDGKKSADDDEDDGEEVDDSGLEAKDIDLVMAQAGVSRKKAVKALNEHDMDIVNAIMSLSV</sequence>
<dbReference type="InterPro" id="IPR008991">
    <property type="entry name" value="Translation_prot_SH3-like_sf"/>
</dbReference>
<feature type="compositionally biased region" description="Acidic residues" evidence="12">
    <location>
        <begin position="155"/>
        <end position="166"/>
    </location>
</feature>
<dbReference type="Pfam" id="PF19026">
    <property type="entry name" value="UBA_HYPK"/>
    <property type="match status" value="1"/>
</dbReference>
<dbReference type="PANTHER" id="PTHR21713">
    <property type="entry name" value="NASCENT POLYPEPTIDE ASSOCIATED COMPLEX ALPHA SUBUNIT-RELATED"/>
    <property type="match status" value="1"/>
</dbReference>
<dbReference type="Proteomes" id="UP000192927">
    <property type="component" value="Unassembled WGS sequence"/>
</dbReference>
<dbReference type="GO" id="GO:0003735">
    <property type="term" value="F:structural constituent of ribosome"/>
    <property type="evidence" value="ECO:0007669"/>
    <property type="project" value="InterPro"/>
</dbReference>
<dbReference type="Pfam" id="PF01849">
    <property type="entry name" value="NAC"/>
    <property type="match status" value="1"/>
</dbReference>
<dbReference type="GO" id="GO:0015031">
    <property type="term" value="P:protein transport"/>
    <property type="evidence" value="ECO:0007669"/>
    <property type="project" value="UniProtKB-KW"/>
</dbReference>
<keyword evidence="15" id="KW-1185">Reference proteome</keyword>
<dbReference type="GO" id="GO:0005840">
    <property type="term" value="C:ribosome"/>
    <property type="evidence" value="ECO:0007669"/>
    <property type="project" value="UniProtKB-KW"/>
</dbReference>
<comment type="subcellular location">
    <subcellularLocation>
        <location evidence="3">Cytoplasm</location>
    </subcellularLocation>
    <subcellularLocation>
        <location evidence="2">Nucleus</location>
    </subcellularLocation>
</comment>
<dbReference type="CDD" id="cd23702">
    <property type="entry name" value="eL14"/>
    <property type="match status" value="1"/>
</dbReference>
<dbReference type="GO" id="GO:0005854">
    <property type="term" value="C:nascent polypeptide-associated complex"/>
    <property type="evidence" value="ECO:0007669"/>
    <property type="project" value="InterPro"/>
</dbReference>
<dbReference type="GO" id="GO:0006412">
    <property type="term" value="P:translation"/>
    <property type="evidence" value="ECO:0007669"/>
    <property type="project" value="InterPro"/>
</dbReference>
<dbReference type="Gene3D" id="2.30.30.30">
    <property type="match status" value="1"/>
</dbReference>
<feature type="compositionally biased region" description="Low complexity" evidence="12">
    <location>
        <begin position="167"/>
        <end position="180"/>
    </location>
</feature>
<reference evidence="15" key="1">
    <citation type="submission" date="2017-03" db="EMBL/GenBank/DDBJ databases">
        <authorList>
            <person name="Sharma R."/>
            <person name="Thines M."/>
        </authorList>
    </citation>
    <scope>NUCLEOTIDE SEQUENCE [LARGE SCALE GENOMIC DNA]</scope>
</reference>
<evidence type="ECO:0000256" key="2">
    <source>
        <dbReference type="ARBA" id="ARBA00004123"/>
    </source>
</evidence>
<dbReference type="InterPro" id="IPR014722">
    <property type="entry name" value="Rib_uL2_dom2"/>
</dbReference>
<feature type="compositionally biased region" description="Acidic residues" evidence="12">
    <location>
        <begin position="298"/>
        <end position="311"/>
    </location>
</feature>
<dbReference type="Gene3D" id="2.20.70.30">
    <property type="entry name" value="Nascent polypeptide-associated complex domain"/>
    <property type="match status" value="1"/>
</dbReference>
<keyword evidence="8" id="KW-0653">Protein transport</keyword>
<name>A0A1W5DBF4_9LECA</name>
<comment type="function">
    <text evidence="1">Component of the ribosome, a large ribonucleoprotein complex responsible for the synthesis of proteins in the cell. The small ribosomal subunit (SSU) binds messenger RNAs (mRNAs) and translates the encoded message by selecting cognate aminoacyl-transfer RNA (tRNA) molecules. The large subunit (LSU) contains the ribosomal catalytic site termed the peptidyl transferase center (PTC), which catalyzes the formation of peptide bonds, thereby polymerizing the amino acids delivered by tRNAs into a polypeptide chain. The nascent polypeptides leave the ribosome through a tunnel in the LSU and interact with protein factors that function in enzymatic processing, targeting, and the membrane insertion of nascent chains at the exit of the ribosomal tunnel.</text>
</comment>
<proteinExistence type="inferred from homology"/>
<protein>
    <recommendedName>
        <fullName evidence="6">Nascent polypeptide-associated complex subunit alpha</fullName>
    </recommendedName>
    <alternativeName>
        <fullName evidence="11">Alpha-NAC</fullName>
    </alternativeName>
</protein>
<dbReference type="SMART" id="SM01407">
    <property type="entry name" value="NAC"/>
    <property type="match status" value="1"/>
</dbReference>
<dbReference type="PROSITE" id="PS51151">
    <property type="entry name" value="NAC_AB"/>
    <property type="match status" value="1"/>
</dbReference>
<evidence type="ECO:0000256" key="12">
    <source>
        <dbReference type="SAM" id="MobiDB-lite"/>
    </source>
</evidence>
<dbReference type="Gene3D" id="1.10.8.10">
    <property type="entry name" value="DNA helicase RuvA subunit, C-terminal domain"/>
    <property type="match status" value="1"/>
</dbReference>
<feature type="region of interest" description="Disordered" evidence="12">
    <location>
        <begin position="254"/>
        <end position="315"/>
    </location>
</feature>
<dbReference type="CDD" id="cd22054">
    <property type="entry name" value="NAC_NACA"/>
    <property type="match status" value="1"/>
</dbReference>
<dbReference type="CDD" id="cd14358">
    <property type="entry name" value="UBA_NAC_euk"/>
    <property type="match status" value="1"/>
</dbReference>
<dbReference type="FunFam" id="2.30.30.30:FF:000030">
    <property type="entry name" value="60S ribosomal protein L14"/>
    <property type="match status" value="1"/>
</dbReference>
<dbReference type="InterPro" id="IPR002715">
    <property type="entry name" value="Nas_poly-pep-assoc_cplx_dom"/>
</dbReference>
<dbReference type="Gene3D" id="6.10.250.2270">
    <property type="match status" value="1"/>
</dbReference>
<keyword evidence="7" id="KW-0963">Cytoplasm</keyword>
<evidence type="ECO:0000256" key="4">
    <source>
        <dbReference type="ARBA" id="ARBA00006592"/>
    </source>
</evidence>
<evidence type="ECO:0000256" key="6">
    <source>
        <dbReference type="ARBA" id="ARBA00014437"/>
    </source>
</evidence>
<accession>A0A1W5DBF4</accession>
<evidence type="ECO:0000259" key="13">
    <source>
        <dbReference type="PROSITE" id="PS51151"/>
    </source>
</evidence>
<dbReference type="AlphaFoldDB" id="A0A1W5DBF4"/>
<evidence type="ECO:0000256" key="5">
    <source>
        <dbReference type="ARBA" id="ARBA00009882"/>
    </source>
</evidence>
<evidence type="ECO:0000256" key="1">
    <source>
        <dbReference type="ARBA" id="ARBA00004021"/>
    </source>
</evidence>
<dbReference type="InterPro" id="IPR002784">
    <property type="entry name" value="Ribosomal_eL14_dom"/>
</dbReference>
<dbReference type="SUPFAM" id="SSF50104">
    <property type="entry name" value="Translation proteins SH3-like domain"/>
    <property type="match status" value="1"/>
</dbReference>
<feature type="domain" description="NAC-A/B" evidence="13">
    <location>
        <begin position="187"/>
        <end position="252"/>
    </location>
</feature>
<keyword evidence="8" id="KW-0813">Transport</keyword>
<dbReference type="GO" id="GO:0005634">
    <property type="term" value="C:nucleus"/>
    <property type="evidence" value="ECO:0007669"/>
    <property type="project" value="UniProtKB-SubCell"/>
</dbReference>
<evidence type="ECO:0000256" key="8">
    <source>
        <dbReference type="ARBA" id="ARBA00022927"/>
    </source>
</evidence>
<dbReference type="InterPro" id="IPR016641">
    <property type="entry name" value="EGD2/NACA0like"/>
</dbReference>
<keyword evidence="9" id="KW-0689">Ribosomal protein</keyword>
<evidence type="ECO:0000256" key="10">
    <source>
        <dbReference type="ARBA" id="ARBA00023274"/>
    </source>
</evidence>
<dbReference type="InterPro" id="IPR038187">
    <property type="entry name" value="NAC_A/B_dom_sf"/>
</dbReference>
<comment type="similarity">
    <text evidence="5">Belongs to the NAC-alpha family.</text>
</comment>
<feature type="compositionally biased region" description="Low complexity" evidence="12">
    <location>
        <begin position="254"/>
        <end position="268"/>
    </location>
</feature>
<evidence type="ECO:0000313" key="15">
    <source>
        <dbReference type="Proteomes" id="UP000192927"/>
    </source>
</evidence>
<keyword evidence="10" id="KW-0687">Ribonucleoprotein</keyword>
<dbReference type="InterPro" id="IPR044034">
    <property type="entry name" value="NAC-like_UBA"/>
</dbReference>
<feature type="compositionally biased region" description="Basic and acidic residues" evidence="12">
    <location>
        <begin position="139"/>
        <end position="154"/>
    </location>
</feature>
<evidence type="ECO:0000256" key="11">
    <source>
        <dbReference type="ARBA" id="ARBA00030300"/>
    </source>
</evidence>
<dbReference type="EMBL" id="FWEW01003727">
    <property type="protein sequence ID" value="SLM40467.1"/>
    <property type="molecule type" value="Genomic_DNA"/>
</dbReference>